<keyword evidence="1" id="KW-0812">Transmembrane</keyword>
<reference evidence="3 4" key="1">
    <citation type="journal article" date="2017" name="Mol. Ecol.">
        <title>Comparative and population genomic landscape of Phellinus noxius: A hypervariable fungus causing root rot in trees.</title>
        <authorList>
            <person name="Chung C.L."/>
            <person name="Lee T.J."/>
            <person name="Akiba M."/>
            <person name="Lee H.H."/>
            <person name="Kuo T.H."/>
            <person name="Liu D."/>
            <person name="Ke H.M."/>
            <person name="Yokoi T."/>
            <person name="Roa M.B."/>
            <person name="Lu M.J."/>
            <person name="Chang Y.Y."/>
            <person name="Ann P.J."/>
            <person name="Tsai J.N."/>
            <person name="Chen C.Y."/>
            <person name="Tzean S.S."/>
            <person name="Ota Y."/>
            <person name="Hattori T."/>
            <person name="Sahashi N."/>
            <person name="Liou R.F."/>
            <person name="Kikuchi T."/>
            <person name="Tsai I.J."/>
        </authorList>
    </citation>
    <scope>NUCLEOTIDE SEQUENCE [LARGE SCALE GENOMIC DNA]</scope>
    <source>
        <strain evidence="3 4">FFPRI411160</strain>
    </source>
</reference>
<feature type="transmembrane region" description="Helical" evidence="1">
    <location>
        <begin position="196"/>
        <end position="220"/>
    </location>
</feature>
<keyword evidence="4" id="KW-1185">Reference proteome</keyword>
<gene>
    <name evidence="3" type="ORF">PNOK_0892900</name>
</gene>
<evidence type="ECO:0000313" key="4">
    <source>
        <dbReference type="Proteomes" id="UP000217199"/>
    </source>
</evidence>
<dbReference type="InParanoid" id="A0A286U6G9"/>
<sequence length="398" mass="44919">MSEATALTSLLDSGGGIFTAIESLQSTKYLAVACFGLLVYEYFITLEQEIKLFWRPNITITRVLFFMNRYLPLINSIVVMSWFFRPLPSHDVRHIQLVSECISDNVKSCYCYGTMVSTATFTIFEVIIMQAILVARVIHLWTWNQAVQRFVLLFFLVCIMAVTTIFGYVMKDTGSIVLPLPLKGCFDVSLGPNSHLYWAMLVPTFVLETVLVVLTVFRIVRPLQRSDYKNKLLSCLLRDGCVFYGCVCACVGFGVVGSALWDKPKVAYPAIFSGFLPIVLSICASRLLFNLHELAEDLVGQPTFALNNVELSRLNLKKGPHKGEFIVEARREPQSPMKERDGRFNSIQKSCIIIHTEGDVGGYCIPETPREIEPVRLPFIKRISKFRINVESSSTSFV</sequence>
<feature type="transmembrane region" description="Helical" evidence="1">
    <location>
        <begin position="150"/>
        <end position="170"/>
    </location>
</feature>
<evidence type="ECO:0000256" key="1">
    <source>
        <dbReference type="SAM" id="Phobius"/>
    </source>
</evidence>
<dbReference type="EMBL" id="NBII01000010">
    <property type="protein sequence ID" value="PAV15168.1"/>
    <property type="molecule type" value="Genomic_DNA"/>
</dbReference>
<feature type="transmembrane region" description="Helical" evidence="1">
    <location>
        <begin position="29"/>
        <end position="46"/>
    </location>
</feature>
<feature type="transmembrane region" description="Helical" evidence="1">
    <location>
        <begin position="267"/>
        <end position="289"/>
    </location>
</feature>
<organism evidence="3 4">
    <name type="scientific">Pyrrhoderma noxium</name>
    <dbReference type="NCBI Taxonomy" id="2282107"/>
    <lineage>
        <taxon>Eukaryota</taxon>
        <taxon>Fungi</taxon>
        <taxon>Dikarya</taxon>
        <taxon>Basidiomycota</taxon>
        <taxon>Agaricomycotina</taxon>
        <taxon>Agaricomycetes</taxon>
        <taxon>Hymenochaetales</taxon>
        <taxon>Hymenochaetaceae</taxon>
        <taxon>Pyrrhoderma</taxon>
    </lineage>
</organism>
<feature type="transmembrane region" description="Helical" evidence="1">
    <location>
        <begin position="67"/>
        <end position="84"/>
    </location>
</feature>
<dbReference type="InterPro" id="IPR045340">
    <property type="entry name" value="DUF6533"/>
</dbReference>
<evidence type="ECO:0000313" key="3">
    <source>
        <dbReference type="EMBL" id="PAV15168.1"/>
    </source>
</evidence>
<comment type="caution">
    <text evidence="3">The sequence shown here is derived from an EMBL/GenBank/DDBJ whole genome shotgun (WGS) entry which is preliminary data.</text>
</comment>
<feature type="domain" description="DUF6533" evidence="2">
    <location>
        <begin position="29"/>
        <end position="74"/>
    </location>
</feature>
<feature type="transmembrane region" description="Helical" evidence="1">
    <location>
        <begin position="115"/>
        <end position="138"/>
    </location>
</feature>
<keyword evidence="1" id="KW-1133">Transmembrane helix</keyword>
<proteinExistence type="predicted"/>
<dbReference type="Proteomes" id="UP000217199">
    <property type="component" value="Unassembled WGS sequence"/>
</dbReference>
<dbReference type="AlphaFoldDB" id="A0A286U6G9"/>
<keyword evidence="1" id="KW-0472">Membrane</keyword>
<name>A0A286U6G9_9AGAM</name>
<evidence type="ECO:0000259" key="2">
    <source>
        <dbReference type="Pfam" id="PF20151"/>
    </source>
</evidence>
<feature type="transmembrane region" description="Helical" evidence="1">
    <location>
        <begin position="241"/>
        <end position="261"/>
    </location>
</feature>
<accession>A0A286U6G9</accession>
<dbReference type="OrthoDB" id="2679643at2759"/>
<dbReference type="Pfam" id="PF20151">
    <property type="entry name" value="DUF6533"/>
    <property type="match status" value="1"/>
</dbReference>
<protein>
    <recommendedName>
        <fullName evidence="2">DUF6533 domain-containing protein</fullName>
    </recommendedName>
</protein>